<accession>A0A1H9W7I5</accession>
<reference evidence="3 4" key="1">
    <citation type="submission" date="2016-10" db="EMBL/GenBank/DDBJ databases">
        <authorList>
            <person name="de Groot N.N."/>
        </authorList>
    </citation>
    <scope>NUCLEOTIDE SEQUENCE [LARGE SCALE GENOMIC DNA]</scope>
    <source>
        <strain evidence="3 4">DSM 23042</strain>
    </source>
</reference>
<organism evidence="3 4">
    <name type="scientific">Tranquillimonas rosea</name>
    <dbReference type="NCBI Taxonomy" id="641238"/>
    <lineage>
        <taxon>Bacteria</taxon>
        <taxon>Pseudomonadati</taxon>
        <taxon>Pseudomonadota</taxon>
        <taxon>Alphaproteobacteria</taxon>
        <taxon>Rhodobacterales</taxon>
        <taxon>Roseobacteraceae</taxon>
        <taxon>Tranquillimonas</taxon>
    </lineage>
</organism>
<gene>
    <name evidence="3" type="ORF">SAMN04490244_109175</name>
</gene>
<feature type="region of interest" description="Disordered" evidence="1">
    <location>
        <begin position="64"/>
        <end position="101"/>
    </location>
</feature>
<dbReference type="EMBL" id="FOGU01000009">
    <property type="protein sequence ID" value="SES29900.1"/>
    <property type="molecule type" value="Genomic_DNA"/>
</dbReference>
<proteinExistence type="predicted"/>
<dbReference type="Proteomes" id="UP000198885">
    <property type="component" value="Unassembled WGS sequence"/>
</dbReference>
<keyword evidence="2" id="KW-0732">Signal</keyword>
<evidence type="ECO:0000256" key="1">
    <source>
        <dbReference type="SAM" id="MobiDB-lite"/>
    </source>
</evidence>
<feature type="signal peptide" evidence="2">
    <location>
        <begin position="1"/>
        <end position="23"/>
    </location>
</feature>
<evidence type="ECO:0000313" key="3">
    <source>
        <dbReference type="EMBL" id="SES29900.1"/>
    </source>
</evidence>
<dbReference type="STRING" id="641238.SAMN04490244_109175"/>
<name>A0A1H9W7I5_9RHOB</name>
<keyword evidence="4" id="KW-1185">Reference proteome</keyword>
<evidence type="ECO:0000313" key="4">
    <source>
        <dbReference type="Proteomes" id="UP000198885"/>
    </source>
</evidence>
<protein>
    <submittedName>
        <fullName evidence="3">HdeA/HdeB family protein</fullName>
    </submittedName>
</protein>
<dbReference type="RefSeq" id="WP_092695222.1">
    <property type="nucleotide sequence ID" value="NZ_FOGU01000009.1"/>
</dbReference>
<evidence type="ECO:0000256" key="2">
    <source>
        <dbReference type="SAM" id="SignalP"/>
    </source>
</evidence>
<sequence length="129" mass="13276">MTQLIRRFTVAGIAALVALPALADNHAADPASITCADFMAMDAEGQAAAVEAMQAASMDGEMMTDEMSEGDDGMMSDDEMSGDDDAMMSEEGMASDDGDMMSEDMVAGMASACDGSPDMMAIDAMAGDM</sequence>
<dbReference type="AlphaFoldDB" id="A0A1H9W7I5"/>
<feature type="chain" id="PRO_5011520325" evidence="2">
    <location>
        <begin position="24"/>
        <end position="129"/>
    </location>
</feature>